<evidence type="ECO:0000256" key="2">
    <source>
        <dbReference type="ARBA" id="ARBA00022759"/>
    </source>
</evidence>
<dbReference type="STRING" id="529709.PYCH_09210"/>
<dbReference type="PANTHER" id="PTHR12302">
    <property type="entry name" value="EBNA2 BINDING PROTEIN P100"/>
    <property type="match status" value="1"/>
</dbReference>
<dbReference type="InterPro" id="IPR016071">
    <property type="entry name" value="Staphylococal_nuclease_OB-fold"/>
</dbReference>
<evidence type="ECO:0000313" key="6">
    <source>
        <dbReference type="Proteomes" id="UP000008386"/>
    </source>
</evidence>
<keyword evidence="6" id="KW-1185">Reference proteome</keyword>
<keyword evidence="2" id="KW-0255">Endonuclease</keyword>
<dbReference type="KEGG" id="pya:PYCH_09210"/>
<dbReference type="InterPro" id="IPR035437">
    <property type="entry name" value="SNase_OB-fold_sf"/>
</dbReference>
<reference evidence="5 6" key="1">
    <citation type="journal article" date="2011" name="J. Bacteriol.">
        <title>Complete genome sequence of the obligate piezophilic hyperthermophilic archaeon Pyrococcus yayanosii CH1.</title>
        <authorList>
            <person name="Jun X."/>
            <person name="Lupeng L."/>
            <person name="Minjuan X."/>
            <person name="Oger P."/>
            <person name="Fengping W."/>
            <person name="Jebbar M."/>
            <person name="Xiang X."/>
        </authorList>
    </citation>
    <scope>NUCLEOTIDE SEQUENCE [LARGE SCALE GENOMIC DNA]</scope>
    <source>
        <strain evidence="6">CH1 / JCM 16557</strain>
    </source>
</reference>
<dbReference type="CDD" id="cd00175">
    <property type="entry name" value="SNc"/>
    <property type="match status" value="1"/>
</dbReference>
<name>F8AE95_PYRYC</name>
<dbReference type="Proteomes" id="UP000008386">
    <property type="component" value="Chromosome"/>
</dbReference>
<dbReference type="InterPro" id="IPR002071">
    <property type="entry name" value="Thermonucl_AS"/>
</dbReference>
<dbReference type="Pfam" id="PF00565">
    <property type="entry name" value="SNase"/>
    <property type="match status" value="1"/>
</dbReference>
<dbReference type="eggNOG" id="arCOG03192">
    <property type="taxonomic scope" value="Archaea"/>
</dbReference>
<dbReference type="GO" id="GO:0003676">
    <property type="term" value="F:nucleic acid binding"/>
    <property type="evidence" value="ECO:0007669"/>
    <property type="project" value="InterPro"/>
</dbReference>
<dbReference type="PROSITE" id="PS50830">
    <property type="entry name" value="TNASE_3"/>
    <property type="match status" value="1"/>
</dbReference>
<dbReference type="PROSITE" id="PS51257">
    <property type="entry name" value="PROKAR_LIPOPROTEIN"/>
    <property type="match status" value="1"/>
</dbReference>
<sequence>MSGRGGSGLSLLIALLVLASACIGQRGEELTGVIIKVVDGDTVYVRLDNGTVEKVRLVGVDTPELEPAGMYPGEYDGIKNITCLVEWGFRAKEFAEEWLEGKRVILVLDPLQPKRDRYGRLLAYVYVDGVDFNAELVKRGLARVYVEGSFEKKGEYLRYQREAVKRELGLWACG</sequence>
<organism evidence="5 6">
    <name type="scientific">Pyrococcus yayanosii (strain CH1 / JCM 16557)</name>
    <dbReference type="NCBI Taxonomy" id="529709"/>
    <lineage>
        <taxon>Archaea</taxon>
        <taxon>Methanobacteriati</taxon>
        <taxon>Methanobacteriota</taxon>
        <taxon>Thermococci</taxon>
        <taxon>Thermococcales</taxon>
        <taxon>Thermococcaceae</taxon>
        <taxon>Pyrococcus</taxon>
    </lineage>
</organism>
<dbReference type="HOGENOM" id="CLU_046484_5_3_2"/>
<proteinExistence type="predicted"/>
<accession>F8AE95</accession>
<evidence type="ECO:0000256" key="3">
    <source>
        <dbReference type="ARBA" id="ARBA00022801"/>
    </source>
</evidence>
<keyword evidence="3" id="KW-0378">Hydrolase</keyword>
<dbReference type="EMBL" id="CP002779">
    <property type="protein sequence ID" value="AEH24606.1"/>
    <property type="molecule type" value="Genomic_DNA"/>
</dbReference>
<dbReference type="PROSITE" id="PS01284">
    <property type="entry name" value="TNASE_2"/>
    <property type="match status" value="1"/>
</dbReference>
<evidence type="ECO:0000259" key="4">
    <source>
        <dbReference type="PROSITE" id="PS50830"/>
    </source>
</evidence>
<dbReference type="PANTHER" id="PTHR12302:SF3">
    <property type="entry name" value="SERINE_THREONINE-PROTEIN KINASE 31"/>
    <property type="match status" value="1"/>
</dbReference>
<keyword evidence="1" id="KW-0540">Nuclease</keyword>
<dbReference type="PROSITE" id="PS01123">
    <property type="entry name" value="TNASE_1"/>
    <property type="match status" value="1"/>
</dbReference>
<dbReference type="GO" id="GO:0004519">
    <property type="term" value="F:endonuclease activity"/>
    <property type="evidence" value="ECO:0007669"/>
    <property type="project" value="UniProtKB-KW"/>
</dbReference>
<dbReference type="SUPFAM" id="SSF50199">
    <property type="entry name" value="Staphylococcal nuclease"/>
    <property type="match status" value="1"/>
</dbReference>
<dbReference type="SMART" id="SM00318">
    <property type="entry name" value="SNc"/>
    <property type="match status" value="1"/>
</dbReference>
<evidence type="ECO:0000256" key="1">
    <source>
        <dbReference type="ARBA" id="ARBA00022722"/>
    </source>
</evidence>
<feature type="domain" description="TNase-like" evidence="4">
    <location>
        <begin position="28"/>
        <end position="173"/>
    </location>
</feature>
<dbReference type="Gene3D" id="2.40.50.90">
    <property type="match status" value="1"/>
</dbReference>
<protein>
    <submittedName>
        <fullName evidence="5">Thermonuclease</fullName>
    </submittedName>
</protein>
<evidence type="ECO:0000313" key="5">
    <source>
        <dbReference type="EMBL" id="AEH24606.1"/>
    </source>
</evidence>
<dbReference type="GO" id="GO:0016787">
    <property type="term" value="F:hydrolase activity"/>
    <property type="evidence" value="ECO:0007669"/>
    <property type="project" value="UniProtKB-KW"/>
</dbReference>
<dbReference type="AlphaFoldDB" id="F8AE95"/>
<gene>
    <name evidence="5" type="ordered locus">PYCH_09210</name>
</gene>